<dbReference type="Proteomes" id="UP000469215">
    <property type="component" value="Unassembled WGS sequence"/>
</dbReference>
<name>A0A6N9H8A2_9MICO</name>
<proteinExistence type="predicted"/>
<keyword evidence="2" id="KW-0808">Transferase</keyword>
<dbReference type="PANTHER" id="PTHR43441:SF10">
    <property type="entry name" value="ACETYLTRANSFERASE"/>
    <property type="match status" value="1"/>
</dbReference>
<dbReference type="GO" id="GO:1990189">
    <property type="term" value="F:protein N-terminal-serine acetyltransferase activity"/>
    <property type="evidence" value="ECO:0007669"/>
    <property type="project" value="TreeGrafter"/>
</dbReference>
<evidence type="ECO:0000313" key="2">
    <source>
        <dbReference type="EMBL" id="MYM20036.1"/>
    </source>
</evidence>
<dbReference type="AlphaFoldDB" id="A0A6N9H8A2"/>
<dbReference type="Gene3D" id="3.40.630.30">
    <property type="match status" value="1"/>
</dbReference>
<evidence type="ECO:0000313" key="3">
    <source>
        <dbReference type="Proteomes" id="UP000469215"/>
    </source>
</evidence>
<dbReference type="InterPro" id="IPR000182">
    <property type="entry name" value="GNAT_dom"/>
</dbReference>
<dbReference type="Pfam" id="PF13302">
    <property type="entry name" value="Acetyltransf_3"/>
    <property type="match status" value="1"/>
</dbReference>
<protein>
    <submittedName>
        <fullName evidence="2">GNAT family N-acetyltransferase</fullName>
    </submittedName>
</protein>
<comment type="caution">
    <text evidence="2">The sequence shown here is derived from an EMBL/GenBank/DDBJ whole genome shotgun (WGS) entry which is preliminary data.</text>
</comment>
<evidence type="ECO:0000259" key="1">
    <source>
        <dbReference type="PROSITE" id="PS51186"/>
    </source>
</evidence>
<dbReference type="PANTHER" id="PTHR43441">
    <property type="entry name" value="RIBOSOMAL-PROTEIN-SERINE ACETYLTRANSFERASE"/>
    <property type="match status" value="1"/>
</dbReference>
<feature type="domain" description="N-acetyltransferase" evidence="1">
    <location>
        <begin position="1"/>
        <end position="160"/>
    </location>
</feature>
<accession>A0A6N9H8A2</accession>
<dbReference type="GO" id="GO:0005737">
    <property type="term" value="C:cytoplasm"/>
    <property type="evidence" value="ECO:0007669"/>
    <property type="project" value="TreeGrafter"/>
</dbReference>
<keyword evidence="3" id="KW-1185">Reference proteome</keyword>
<dbReference type="InterPro" id="IPR016181">
    <property type="entry name" value="Acyl_CoA_acyltransferase"/>
</dbReference>
<dbReference type="RefSeq" id="WP_160953460.1">
    <property type="nucleotide sequence ID" value="NZ_WWEQ01000033.1"/>
</dbReference>
<dbReference type="PROSITE" id="PS51186">
    <property type="entry name" value="GNAT"/>
    <property type="match status" value="1"/>
</dbReference>
<organism evidence="2 3">
    <name type="scientific">Brevibacterium rongguiense</name>
    <dbReference type="NCBI Taxonomy" id="2695267"/>
    <lineage>
        <taxon>Bacteria</taxon>
        <taxon>Bacillati</taxon>
        <taxon>Actinomycetota</taxon>
        <taxon>Actinomycetes</taxon>
        <taxon>Micrococcales</taxon>
        <taxon>Brevibacteriaceae</taxon>
        <taxon>Brevibacterium</taxon>
    </lineage>
</organism>
<gene>
    <name evidence="2" type="ORF">GSY69_08680</name>
</gene>
<sequence length="173" mass="18622">MLLRAFEPGDAGRLAQIFDDPDEGLARNGPGRRTIPGMRLWVAALRDGEDAGELWARAIVDDRPADGVGLCGGIMISAIDRAHSLGWVSYWLAPEARGRSLASAALRAAVAVGHDRLGIYRLELGYRVDNPASARVVAAAGFTVEGRQRGKLSYGGRRFDTEECAHLAGDRRP</sequence>
<dbReference type="SUPFAM" id="SSF55729">
    <property type="entry name" value="Acyl-CoA N-acyltransferases (Nat)"/>
    <property type="match status" value="1"/>
</dbReference>
<dbReference type="InterPro" id="IPR051908">
    <property type="entry name" value="Ribosomal_N-acetyltransferase"/>
</dbReference>
<reference evidence="2 3" key="1">
    <citation type="submission" date="2020-01" db="EMBL/GenBank/DDBJ databases">
        <authorList>
            <person name="Deng T."/>
        </authorList>
    </citation>
    <scope>NUCLEOTIDE SEQUENCE [LARGE SCALE GENOMIC DNA]</scope>
    <source>
        <strain evidence="2 3">5221</strain>
    </source>
</reference>
<dbReference type="GO" id="GO:0008999">
    <property type="term" value="F:protein-N-terminal-alanine acetyltransferase activity"/>
    <property type="evidence" value="ECO:0007669"/>
    <property type="project" value="TreeGrafter"/>
</dbReference>
<dbReference type="EMBL" id="WWEQ01000033">
    <property type="protein sequence ID" value="MYM20036.1"/>
    <property type="molecule type" value="Genomic_DNA"/>
</dbReference>